<dbReference type="Pfam" id="PF03646">
    <property type="entry name" value="FlaG"/>
    <property type="match status" value="1"/>
</dbReference>
<evidence type="ECO:0000313" key="2">
    <source>
        <dbReference type="Proteomes" id="UP000637423"/>
    </source>
</evidence>
<comment type="caution">
    <text evidence="1">The sequence shown here is derived from an EMBL/GenBank/DDBJ whole genome shotgun (WGS) entry which is preliminary data.</text>
</comment>
<evidence type="ECO:0008006" key="3">
    <source>
        <dbReference type="Google" id="ProtNLM"/>
    </source>
</evidence>
<dbReference type="SUPFAM" id="SSF160214">
    <property type="entry name" value="FlaG-like"/>
    <property type="match status" value="1"/>
</dbReference>
<dbReference type="InterPro" id="IPR005186">
    <property type="entry name" value="FlaG"/>
</dbReference>
<protein>
    <recommendedName>
        <fullName evidence="3">Flagellar protein FlaG</fullName>
    </recommendedName>
</protein>
<sequence length="132" mass="13802">MDISPTGGASSAASRAASIGAYGTDTASPAVPVKAAVAPVVEATDIKQPSPAPTTAQVTQAVKSINDMLKSSFSQDLEFSFDSDADRAIVKVVDQKTKEVIRQMPSKEALEISKALDDLQNKLQGVLIKQKA</sequence>
<dbReference type="EMBL" id="BMED01000008">
    <property type="protein sequence ID" value="GGC99864.1"/>
    <property type="molecule type" value="Genomic_DNA"/>
</dbReference>
<name>A0A916XQV3_9BURK</name>
<gene>
    <name evidence="1" type="ORF">GCM10011396_54230</name>
</gene>
<dbReference type="InterPro" id="IPR035924">
    <property type="entry name" value="FlaG-like_sf"/>
</dbReference>
<dbReference type="AlphaFoldDB" id="A0A916XQV3"/>
<organism evidence="1 2">
    <name type="scientific">Undibacterium terreum</name>
    <dbReference type="NCBI Taxonomy" id="1224302"/>
    <lineage>
        <taxon>Bacteria</taxon>
        <taxon>Pseudomonadati</taxon>
        <taxon>Pseudomonadota</taxon>
        <taxon>Betaproteobacteria</taxon>
        <taxon>Burkholderiales</taxon>
        <taxon>Oxalobacteraceae</taxon>
        <taxon>Undibacterium</taxon>
    </lineage>
</organism>
<dbReference type="Proteomes" id="UP000637423">
    <property type="component" value="Unassembled WGS sequence"/>
</dbReference>
<reference evidence="1" key="2">
    <citation type="submission" date="2020-09" db="EMBL/GenBank/DDBJ databases">
        <authorList>
            <person name="Sun Q."/>
            <person name="Zhou Y."/>
        </authorList>
    </citation>
    <scope>NUCLEOTIDE SEQUENCE</scope>
    <source>
        <strain evidence="1">CGMCC 1.10998</strain>
    </source>
</reference>
<reference evidence="1" key="1">
    <citation type="journal article" date="2014" name="Int. J. Syst. Evol. Microbiol.">
        <title>Complete genome sequence of Corynebacterium casei LMG S-19264T (=DSM 44701T), isolated from a smear-ripened cheese.</title>
        <authorList>
            <consortium name="US DOE Joint Genome Institute (JGI-PGF)"/>
            <person name="Walter F."/>
            <person name="Albersmeier A."/>
            <person name="Kalinowski J."/>
            <person name="Ruckert C."/>
        </authorList>
    </citation>
    <scope>NUCLEOTIDE SEQUENCE</scope>
    <source>
        <strain evidence="1">CGMCC 1.10998</strain>
    </source>
</reference>
<keyword evidence="2" id="KW-1185">Reference proteome</keyword>
<dbReference type="PANTHER" id="PTHR37166">
    <property type="entry name" value="PROTEIN FLAG"/>
    <property type="match status" value="1"/>
</dbReference>
<dbReference type="PANTHER" id="PTHR37166:SF1">
    <property type="entry name" value="PROTEIN FLAG"/>
    <property type="match status" value="1"/>
</dbReference>
<dbReference type="RefSeq" id="WP_188569292.1">
    <property type="nucleotide sequence ID" value="NZ_BMED01000008.1"/>
</dbReference>
<accession>A0A916XQV3</accession>
<evidence type="ECO:0000313" key="1">
    <source>
        <dbReference type="EMBL" id="GGC99864.1"/>
    </source>
</evidence>
<proteinExistence type="predicted"/>
<dbReference type="Gene3D" id="3.30.160.170">
    <property type="entry name" value="FlaG-like"/>
    <property type="match status" value="1"/>
</dbReference>